<keyword evidence="2" id="KW-0949">S-adenosyl-L-methionine</keyword>
<comment type="similarity">
    <text evidence="6">Belongs to the radical SAM superfamily. Anaerobic sulfatase-maturating enzyme family.</text>
</comment>
<dbReference type="Pfam" id="PF13186">
    <property type="entry name" value="SPASM"/>
    <property type="match status" value="1"/>
</dbReference>
<dbReference type="Pfam" id="PF04055">
    <property type="entry name" value="Radical_SAM"/>
    <property type="match status" value="1"/>
</dbReference>
<gene>
    <name evidence="8" type="ordered locus">Y11_17301</name>
</gene>
<dbReference type="GeneID" id="31409774"/>
<comment type="cofactor">
    <cofactor evidence="1">
        <name>[4Fe-4S] cluster</name>
        <dbReference type="ChEBI" id="CHEBI:49883"/>
    </cofactor>
</comment>
<evidence type="ECO:0000259" key="7">
    <source>
        <dbReference type="PROSITE" id="PS51918"/>
    </source>
</evidence>
<dbReference type="SFLD" id="SFLDG01072">
    <property type="entry name" value="dehydrogenase_like"/>
    <property type="match status" value="1"/>
</dbReference>
<evidence type="ECO:0000313" key="8">
    <source>
        <dbReference type="EMBL" id="CBY26451.1"/>
    </source>
</evidence>
<evidence type="ECO:0000313" key="9">
    <source>
        <dbReference type="Proteomes" id="UP000008084"/>
    </source>
</evidence>
<protein>
    <submittedName>
        <fullName evidence="8">Galns arylsulfatase regulator (Fe-S oxidoreductase)</fullName>
    </submittedName>
</protein>
<dbReference type="SUPFAM" id="SSF102114">
    <property type="entry name" value="Radical SAM enzymes"/>
    <property type="match status" value="1"/>
</dbReference>
<evidence type="ECO:0000256" key="5">
    <source>
        <dbReference type="ARBA" id="ARBA00023014"/>
    </source>
</evidence>
<dbReference type="InterPro" id="IPR058240">
    <property type="entry name" value="rSAM_sf"/>
</dbReference>
<evidence type="ECO:0000256" key="1">
    <source>
        <dbReference type="ARBA" id="ARBA00001966"/>
    </source>
</evidence>
<sequence length="436" mass="50009">MDNIIPVININSINIRDINIKKLEQLTTCEYKTLSAHLIGKIPSNQLLDEDELTIFNTELTTNILVNAIKADKLVIVLKATRLCNLRCTYCHSWAEGPNQTISFETLIHAVHKILSIPNVNRFEFVWHGGEVTLLKPLFFKKLIWLQQQFKRPEQYITNTMQSNILNLSDEWLTFIKGIGMNVGISLDGVPAVNDKRRVDYRGKGTSERIAKGIKKLQHYNILYGALIVVDREVYQTDMKEMLNYFISIELTGIEFLNIVPDNRLVAGEYVGNNFISYAEFIKFLSDLFIIWIKGYREKIHITIFEDFIKVLEHPDKKLSACYWSGNCSQEIITLEPNGDVSPCDKYRSDKNSIYGSILNTDLAELLANSSHNQQAINEEKTATEKMQHCEWFSICHGGCPHDRVINRRHTEGYNDTCCGTGKLLATIQRYLANTY</sequence>
<dbReference type="RefSeq" id="WP_014609095.1">
    <property type="nucleotide sequence ID" value="NC_017564.1"/>
</dbReference>
<evidence type="ECO:0000256" key="4">
    <source>
        <dbReference type="ARBA" id="ARBA00023004"/>
    </source>
</evidence>
<dbReference type="CDD" id="cd01335">
    <property type="entry name" value="Radical_SAM"/>
    <property type="match status" value="1"/>
</dbReference>
<dbReference type="EMBL" id="FR729477">
    <property type="protein sequence ID" value="CBY26451.1"/>
    <property type="molecule type" value="Genomic_DNA"/>
</dbReference>
<dbReference type="HOGENOM" id="CLU_009273_10_0_6"/>
<dbReference type="InterPro" id="IPR007197">
    <property type="entry name" value="rSAM"/>
</dbReference>
<dbReference type="GO" id="GO:0051536">
    <property type="term" value="F:iron-sulfur cluster binding"/>
    <property type="evidence" value="ECO:0007669"/>
    <property type="project" value="UniProtKB-KW"/>
</dbReference>
<dbReference type="SFLD" id="SFLDG01386">
    <property type="entry name" value="main_SPASM_domain-containing"/>
    <property type="match status" value="1"/>
</dbReference>
<feature type="domain" description="Radical SAM core" evidence="7">
    <location>
        <begin position="70"/>
        <end position="303"/>
    </location>
</feature>
<keyword evidence="3" id="KW-0479">Metal-binding</keyword>
<proteinExistence type="inferred from homology"/>
<keyword evidence="5" id="KW-0411">Iron-sulfur</keyword>
<dbReference type="PANTHER" id="PTHR43273">
    <property type="entry name" value="ANAEROBIC SULFATASE-MATURATING ENZYME HOMOLOG ASLB-RELATED"/>
    <property type="match status" value="1"/>
</dbReference>
<reference evidence="8 9" key="1">
    <citation type="journal article" date="2011" name="J. Bacteriol.">
        <title>Complete genome sequence of Yersinia enterocolitica subsp. palearctica serogroup O:3.</title>
        <authorList>
            <person name="Batzilla J."/>
            <person name="Hoper D."/>
            <person name="Antonenka U."/>
            <person name="Heesemann J."/>
            <person name="Rakin A."/>
        </authorList>
    </citation>
    <scope>NUCLEOTIDE SEQUENCE [LARGE SCALE GENOMIC DNA]</scope>
    <source>
        <strain evidence="9">DSM 13030 / CIP 106945 / Y11</strain>
    </source>
</reference>
<dbReference type="NCBIfam" id="NF038005">
    <property type="entry name" value="rSAM_mat_DarE"/>
    <property type="match status" value="1"/>
</dbReference>
<organism evidence="8 9">
    <name type="scientific">Yersinia enterocolitica subsp. palearctica serotype O:3 (strain DSM 13030 / CIP 106945 / Y11)</name>
    <dbReference type="NCBI Taxonomy" id="930944"/>
    <lineage>
        <taxon>Bacteria</taxon>
        <taxon>Pseudomonadati</taxon>
        <taxon>Pseudomonadota</taxon>
        <taxon>Gammaproteobacteria</taxon>
        <taxon>Enterobacterales</taxon>
        <taxon>Yersiniaceae</taxon>
        <taxon>Yersinia</taxon>
    </lineage>
</organism>
<dbReference type="InterPro" id="IPR023885">
    <property type="entry name" value="4Fe4S-binding_SPASM_dom"/>
</dbReference>
<evidence type="ECO:0000256" key="2">
    <source>
        <dbReference type="ARBA" id="ARBA00022691"/>
    </source>
</evidence>
<dbReference type="NCBIfam" id="TIGR04085">
    <property type="entry name" value="rSAM_more_4Fe4S"/>
    <property type="match status" value="1"/>
</dbReference>
<evidence type="ECO:0000256" key="6">
    <source>
        <dbReference type="ARBA" id="ARBA00023601"/>
    </source>
</evidence>
<dbReference type="PATRIC" id="fig|930944.6.peg.1720"/>
<dbReference type="PROSITE" id="PS51918">
    <property type="entry name" value="RADICAL_SAM"/>
    <property type="match status" value="1"/>
</dbReference>
<dbReference type="SFLD" id="SFLDS00029">
    <property type="entry name" value="Radical_SAM"/>
    <property type="match status" value="1"/>
</dbReference>
<dbReference type="SFLD" id="SFLDG01384">
    <property type="entry name" value="thioether_bond_formation_requi"/>
    <property type="match status" value="1"/>
</dbReference>
<evidence type="ECO:0000256" key="3">
    <source>
        <dbReference type="ARBA" id="ARBA00022723"/>
    </source>
</evidence>
<dbReference type="SFLD" id="SFLDG01067">
    <property type="entry name" value="SPASM/twitch_domain_containing"/>
    <property type="match status" value="1"/>
</dbReference>
<dbReference type="KEGG" id="yey:Y11_17301"/>
<dbReference type="InterPro" id="IPR023867">
    <property type="entry name" value="Sulphatase_maturase_rSAM"/>
</dbReference>
<dbReference type="GO" id="GO:0016491">
    <property type="term" value="F:oxidoreductase activity"/>
    <property type="evidence" value="ECO:0007669"/>
    <property type="project" value="InterPro"/>
</dbReference>
<accession>A0A0H3NMX6</accession>
<dbReference type="PANTHER" id="PTHR43273:SF3">
    <property type="entry name" value="ANAEROBIC SULFATASE-MATURATING ENZYME HOMOLOG ASLB-RELATED"/>
    <property type="match status" value="1"/>
</dbReference>
<dbReference type="GO" id="GO:0046872">
    <property type="term" value="F:metal ion binding"/>
    <property type="evidence" value="ECO:0007669"/>
    <property type="project" value="UniProtKB-KW"/>
</dbReference>
<dbReference type="InterPro" id="IPR013785">
    <property type="entry name" value="Aldolase_TIM"/>
</dbReference>
<keyword evidence="4" id="KW-0408">Iron</keyword>
<name>A0A0H3NMX6_YERE1</name>
<dbReference type="Gene3D" id="3.20.20.70">
    <property type="entry name" value="Aldolase class I"/>
    <property type="match status" value="1"/>
</dbReference>
<dbReference type="Proteomes" id="UP000008084">
    <property type="component" value="Chromosome"/>
</dbReference>
<dbReference type="AlphaFoldDB" id="A0A0H3NMX6"/>